<dbReference type="Pfam" id="PF20244">
    <property type="entry name" value="DUF6599"/>
    <property type="match status" value="1"/>
</dbReference>
<dbReference type="AlphaFoldDB" id="A0A1U9NGG1"/>
<proteinExistence type="predicted"/>
<organism evidence="1 2">
    <name type="scientific">Anaerohalosphaera lusitana</name>
    <dbReference type="NCBI Taxonomy" id="1936003"/>
    <lineage>
        <taxon>Bacteria</taxon>
        <taxon>Pseudomonadati</taxon>
        <taxon>Planctomycetota</taxon>
        <taxon>Phycisphaerae</taxon>
        <taxon>Sedimentisphaerales</taxon>
        <taxon>Anaerohalosphaeraceae</taxon>
        <taxon>Anaerohalosphaera</taxon>
    </lineage>
</organism>
<accession>A0A1U9NGG1</accession>
<dbReference type="Proteomes" id="UP000189674">
    <property type="component" value="Chromosome"/>
</dbReference>
<evidence type="ECO:0000313" key="1">
    <source>
        <dbReference type="EMBL" id="AQT67023.1"/>
    </source>
</evidence>
<sequence>MPKKKTKGRETIFAALTLVALAGIVSAIVVKQFHYDQSRFDPASALPEEQAGAADSSVNLKAALPQGLQAISPPEQFSRDDLYVKINGKAPVYLDAGFEQLHSLRFAAEDAQEKWMEIFVYDMAKPRNAFSVYSIQRRAESELIGVTEFAYKTSNAVFMALGPYYIELVAAEESNRLQQAMMNVAKNLVDKLGGEDTQQIEIFKYLPADGRMDQTLNLHLSNTFGSQALKNIFTVEYETFGEVQAFIAKKDNPDAAEEMAQAYQTFLTDNGAEKVGQIEGCDGGIYDFYGTTEIVCYKDEFLFGVHEAFERDPAEKLAKQILANIQEVTDSASK</sequence>
<name>A0A1U9NGG1_9BACT</name>
<dbReference type="KEGG" id="alus:STSP2_00161"/>
<gene>
    <name evidence="1" type="ORF">STSP2_00161</name>
</gene>
<reference evidence="2" key="1">
    <citation type="submission" date="2017-02" db="EMBL/GenBank/DDBJ databases">
        <title>Comparative genomics and description of representatives of a novel lineage of planctomycetes thriving in anoxic sediments.</title>
        <authorList>
            <person name="Spring S."/>
            <person name="Bunk B."/>
            <person name="Sproer C."/>
        </authorList>
    </citation>
    <scope>NUCLEOTIDE SEQUENCE [LARGE SCALE GENOMIC DNA]</scope>
    <source>
        <strain evidence="2">ST-NAGAB-D1</strain>
    </source>
</reference>
<dbReference type="EMBL" id="CP019791">
    <property type="protein sequence ID" value="AQT67023.1"/>
    <property type="molecule type" value="Genomic_DNA"/>
</dbReference>
<evidence type="ECO:0000313" key="2">
    <source>
        <dbReference type="Proteomes" id="UP000189674"/>
    </source>
</evidence>
<dbReference type="OrthoDB" id="282746at2"/>
<dbReference type="RefSeq" id="WP_146658934.1">
    <property type="nucleotide sequence ID" value="NZ_CP019791.1"/>
</dbReference>
<dbReference type="STRING" id="1936003.STSP2_00161"/>
<dbReference type="InterPro" id="IPR046534">
    <property type="entry name" value="DUF6599"/>
</dbReference>
<protein>
    <submittedName>
        <fullName evidence="1">Uncharacterized protein</fullName>
    </submittedName>
</protein>
<keyword evidence="2" id="KW-1185">Reference proteome</keyword>